<name>A0ACA9NSL7_9GLOM</name>
<dbReference type="EMBL" id="CAJVPM010027121">
    <property type="protein sequence ID" value="CAG8664977.1"/>
    <property type="molecule type" value="Genomic_DNA"/>
</dbReference>
<sequence>KDITPKILSNNEGLAKRTDKVILGVEQSVEEDRFTEILSRKNRRRKKADELASNK</sequence>
<evidence type="ECO:0000313" key="1">
    <source>
        <dbReference type="EMBL" id="CAG8664977.1"/>
    </source>
</evidence>
<gene>
    <name evidence="1" type="ORF">SCALOS_LOCUS9171</name>
</gene>
<keyword evidence="2" id="KW-1185">Reference proteome</keyword>
<evidence type="ECO:0000313" key="2">
    <source>
        <dbReference type="Proteomes" id="UP000789860"/>
    </source>
</evidence>
<proteinExistence type="predicted"/>
<feature type="non-terminal residue" evidence="1">
    <location>
        <position position="55"/>
    </location>
</feature>
<comment type="caution">
    <text evidence="1">The sequence shown here is derived from an EMBL/GenBank/DDBJ whole genome shotgun (WGS) entry which is preliminary data.</text>
</comment>
<organism evidence="1 2">
    <name type="scientific">Scutellospora calospora</name>
    <dbReference type="NCBI Taxonomy" id="85575"/>
    <lineage>
        <taxon>Eukaryota</taxon>
        <taxon>Fungi</taxon>
        <taxon>Fungi incertae sedis</taxon>
        <taxon>Mucoromycota</taxon>
        <taxon>Glomeromycotina</taxon>
        <taxon>Glomeromycetes</taxon>
        <taxon>Diversisporales</taxon>
        <taxon>Gigasporaceae</taxon>
        <taxon>Scutellospora</taxon>
    </lineage>
</organism>
<feature type="non-terminal residue" evidence="1">
    <location>
        <position position="1"/>
    </location>
</feature>
<accession>A0ACA9NSL7</accession>
<dbReference type="Proteomes" id="UP000789860">
    <property type="component" value="Unassembled WGS sequence"/>
</dbReference>
<protein>
    <submittedName>
        <fullName evidence="1">1445_t:CDS:1</fullName>
    </submittedName>
</protein>
<reference evidence="1" key="1">
    <citation type="submission" date="2021-06" db="EMBL/GenBank/DDBJ databases">
        <authorList>
            <person name="Kallberg Y."/>
            <person name="Tangrot J."/>
            <person name="Rosling A."/>
        </authorList>
    </citation>
    <scope>NUCLEOTIDE SEQUENCE</scope>
    <source>
        <strain evidence="1">AU212A</strain>
    </source>
</reference>